<dbReference type="AlphaFoldDB" id="A0A0L6JIP2"/>
<dbReference type="InterPro" id="IPR010667">
    <property type="entry name" value="Phage_T4_Gp19"/>
</dbReference>
<protein>
    <recommendedName>
        <fullName evidence="3">Phage tail protein</fullName>
    </recommendedName>
</protein>
<sequence length="151" mass="16886">MPGREVHGDPIGVYRFTVEKSGLQVGGFSEVSGLESELETEQIYEGGLNNAVHHLIKKVKYGRLVLKKGICLSGTMEKWFEDCKDGNIERTDITINLNDSSEMPVLVWNFKKAYPVKYSGPRLTAQSSTEVAIETLELVYEELSCIKGKRS</sequence>
<keyword evidence="2" id="KW-1185">Reference proteome</keyword>
<dbReference type="STRING" id="398512.Bccel_0582"/>
<evidence type="ECO:0000313" key="1">
    <source>
        <dbReference type="EMBL" id="KNY25322.1"/>
    </source>
</evidence>
<dbReference type="InterPro" id="IPR011747">
    <property type="entry name" value="CHP02241"/>
</dbReference>
<dbReference type="Pfam" id="PF06841">
    <property type="entry name" value="Phage_T4_gp19"/>
    <property type="match status" value="1"/>
</dbReference>
<name>A0A0L6JIP2_9FIRM</name>
<reference evidence="2" key="1">
    <citation type="submission" date="2015-07" db="EMBL/GenBank/DDBJ databases">
        <title>Near-Complete Genome Sequence of the Cellulolytic Bacterium Bacteroides (Pseudobacteroides) cellulosolvens ATCC 35603.</title>
        <authorList>
            <person name="Dassa B."/>
            <person name="Utturkar S.M."/>
            <person name="Klingeman D.M."/>
            <person name="Hurt R.A."/>
            <person name="Keller M."/>
            <person name="Xu J."/>
            <person name="Reddy Y.H.K."/>
            <person name="Borovok I."/>
            <person name="Grinberg I.R."/>
            <person name="Lamed R."/>
            <person name="Zhivin O."/>
            <person name="Bayer E.A."/>
            <person name="Brown S.D."/>
        </authorList>
    </citation>
    <scope>NUCLEOTIDE SEQUENCE [LARGE SCALE GENOMIC DNA]</scope>
    <source>
        <strain evidence="2">DSM 2933</strain>
    </source>
</reference>
<dbReference type="eggNOG" id="ENOG5032T2H">
    <property type="taxonomic scope" value="Bacteria"/>
</dbReference>
<comment type="caution">
    <text evidence="1">The sequence shown here is derived from an EMBL/GenBank/DDBJ whole genome shotgun (WGS) entry which is preliminary data.</text>
</comment>
<dbReference type="NCBIfam" id="TIGR02241">
    <property type="entry name" value="conserved hypothetical phage tail region protein"/>
    <property type="match status" value="1"/>
</dbReference>
<dbReference type="PANTHER" id="PTHR38009">
    <property type="entry name" value="CONSERVED HYPOTHETICAL PHAGE TAIL PROTEIN"/>
    <property type="match status" value="1"/>
</dbReference>
<accession>A0A0L6JIP2</accession>
<dbReference type="EMBL" id="LGTC01000001">
    <property type="protein sequence ID" value="KNY25322.1"/>
    <property type="molecule type" value="Genomic_DNA"/>
</dbReference>
<dbReference type="GO" id="GO:0005198">
    <property type="term" value="F:structural molecule activity"/>
    <property type="evidence" value="ECO:0007669"/>
    <property type="project" value="InterPro"/>
</dbReference>
<dbReference type="Proteomes" id="UP000036923">
    <property type="component" value="Unassembled WGS sequence"/>
</dbReference>
<dbReference type="RefSeq" id="WP_050753027.1">
    <property type="nucleotide sequence ID" value="NZ_JQKC01000024.1"/>
</dbReference>
<gene>
    <name evidence="1" type="ORF">Bccel_0582</name>
</gene>
<evidence type="ECO:0000313" key="2">
    <source>
        <dbReference type="Proteomes" id="UP000036923"/>
    </source>
</evidence>
<proteinExistence type="predicted"/>
<evidence type="ECO:0008006" key="3">
    <source>
        <dbReference type="Google" id="ProtNLM"/>
    </source>
</evidence>
<dbReference type="OrthoDB" id="73314at2"/>
<organism evidence="1 2">
    <name type="scientific">Pseudobacteroides cellulosolvens ATCC 35603 = DSM 2933</name>
    <dbReference type="NCBI Taxonomy" id="398512"/>
    <lineage>
        <taxon>Bacteria</taxon>
        <taxon>Bacillati</taxon>
        <taxon>Bacillota</taxon>
        <taxon>Clostridia</taxon>
        <taxon>Eubacteriales</taxon>
        <taxon>Oscillospiraceae</taxon>
        <taxon>Pseudobacteroides</taxon>
    </lineage>
</organism>
<dbReference type="PANTHER" id="PTHR38009:SF1">
    <property type="entry name" value="CONSERVED HYPOTHETICAL PHAGE TAIL PROTEIN"/>
    <property type="match status" value="1"/>
</dbReference>